<dbReference type="RefSeq" id="XP_033670231.1">
    <property type="nucleotide sequence ID" value="XM_033805453.1"/>
</dbReference>
<protein>
    <recommendedName>
        <fullName evidence="3">NmrA-like domain-containing protein</fullName>
    </recommendedName>
</protein>
<dbReference type="AlphaFoldDB" id="A0A6A6CU33"/>
<dbReference type="GO" id="GO:0016491">
    <property type="term" value="F:oxidoreductase activity"/>
    <property type="evidence" value="ECO:0007669"/>
    <property type="project" value="UniProtKB-KW"/>
</dbReference>
<dbReference type="InterPro" id="IPR051609">
    <property type="entry name" value="NmrA/Isoflavone_reductase-like"/>
</dbReference>
<proteinExistence type="predicted"/>
<organism evidence="4 5">
    <name type="scientific">Zasmidium cellare ATCC 36951</name>
    <dbReference type="NCBI Taxonomy" id="1080233"/>
    <lineage>
        <taxon>Eukaryota</taxon>
        <taxon>Fungi</taxon>
        <taxon>Dikarya</taxon>
        <taxon>Ascomycota</taxon>
        <taxon>Pezizomycotina</taxon>
        <taxon>Dothideomycetes</taxon>
        <taxon>Dothideomycetidae</taxon>
        <taxon>Mycosphaerellales</taxon>
        <taxon>Mycosphaerellaceae</taxon>
        <taxon>Zasmidium</taxon>
    </lineage>
</organism>
<dbReference type="InterPro" id="IPR045312">
    <property type="entry name" value="PCBER-like"/>
</dbReference>
<gene>
    <name evidence="4" type="ORF">M409DRAFT_20565</name>
</gene>
<dbReference type="InterPro" id="IPR036291">
    <property type="entry name" value="NAD(P)-bd_dom_sf"/>
</dbReference>
<dbReference type="SUPFAM" id="SSF51735">
    <property type="entry name" value="NAD(P)-binding Rossmann-fold domains"/>
    <property type="match status" value="1"/>
</dbReference>
<dbReference type="CDD" id="cd05259">
    <property type="entry name" value="PCBER_SDR_a"/>
    <property type="match status" value="1"/>
</dbReference>
<dbReference type="EMBL" id="ML993588">
    <property type="protein sequence ID" value="KAF2169342.1"/>
    <property type="molecule type" value="Genomic_DNA"/>
</dbReference>
<reference evidence="4" key="1">
    <citation type="journal article" date="2020" name="Stud. Mycol.">
        <title>101 Dothideomycetes genomes: a test case for predicting lifestyles and emergence of pathogens.</title>
        <authorList>
            <person name="Haridas S."/>
            <person name="Albert R."/>
            <person name="Binder M."/>
            <person name="Bloem J."/>
            <person name="Labutti K."/>
            <person name="Salamov A."/>
            <person name="Andreopoulos B."/>
            <person name="Baker S."/>
            <person name="Barry K."/>
            <person name="Bills G."/>
            <person name="Bluhm B."/>
            <person name="Cannon C."/>
            <person name="Castanera R."/>
            <person name="Culley D."/>
            <person name="Daum C."/>
            <person name="Ezra D."/>
            <person name="Gonzalez J."/>
            <person name="Henrissat B."/>
            <person name="Kuo A."/>
            <person name="Liang C."/>
            <person name="Lipzen A."/>
            <person name="Lutzoni F."/>
            <person name="Magnuson J."/>
            <person name="Mondo S."/>
            <person name="Nolan M."/>
            <person name="Ohm R."/>
            <person name="Pangilinan J."/>
            <person name="Park H.-J."/>
            <person name="Ramirez L."/>
            <person name="Alfaro M."/>
            <person name="Sun H."/>
            <person name="Tritt A."/>
            <person name="Yoshinaga Y."/>
            <person name="Zwiers L.-H."/>
            <person name="Turgeon B."/>
            <person name="Goodwin S."/>
            <person name="Spatafora J."/>
            <person name="Crous P."/>
            <person name="Grigoriev I."/>
        </authorList>
    </citation>
    <scope>NUCLEOTIDE SEQUENCE</scope>
    <source>
        <strain evidence="4">ATCC 36951</strain>
    </source>
</reference>
<evidence type="ECO:0000313" key="5">
    <source>
        <dbReference type="Proteomes" id="UP000799537"/>
    </source>
</evidence>
<keyword evidence="2" id="KW-0560">Oxidoreductase</keyword>
<feature type="domain" description="NmrA-like" evidence="3">
    <location>
        <begin position="9"/>
        <end position="142"/>
    </location>
</feature>
<sequence length="323" mass="35342">MSTSNYLTKIAIVGAGGRSGGPMAQELLKTGKHTVTALTRADSEAKLPDGIIAKNIDYDKPETIVEALKGKDALIITLSVTAPRDTEEKLVDAALEAGVKWIIPNGWSPDTQDEGVVKDVFVFQHQVTTREKIQKDGRAAFIGICCGFWYEWSLAIPVAFGIDLLKHEATLIDEGDVKISVSTWPQVGKAVAGILSLPLQGEGSKQGLNGLKNKVVYCNSFTISQKEMLASAYRVTGTKESDWKITKEPAQTRYTEGVEAMQKGDRQGFAKMMYTRIFYPDGNGDFETRRGTINELIGLPKEEAALDKYTEIAVDRAKNSPYS</sequence>
<evidence type="ECO:0000259" key="3">
    <source>
        <dbReference type="Pfam" id="PF05368"/>
    </source>
</evidence>
<evidence type="ECO:0000313" key="4">
    <source>
        <dbReference type="EMBL" id="KAF2169342.1"/>
    </source>
</evidence>
<dbReference type="PANTHER" id="PTHR47706:SF7">
    <property type="entry name" value="CIPA-LIKE, PUTATIVE (AFU_ORTHOLOGUE AFUA_1G01630)-RELATED"/>
    <property type="match status" value="1"/>
</dbReference>
<dbReference type="Pfam" id="PF05368">
    <property type="entry name" value="NmrA"/>
    <property type="match status" value="1"/>
</dbReference>
<dbReference type="InterPro" id="IPR008030">
    <property type="entry name" value="NmrA-like"/>
</dbReference>
<evidence type="ECO:0000256" key="1">
    <source>
        <dbReference type="ARBA" id="ARBA00022857"/>
    </source>
</evidence>
<dbReference type="Gene3D" id="3.90.25.10">
    <property type="entry name" value="UDP-galactose 4-epimerase, domain 1"/>
    <property type="match status" value="1"/>
</dbReference>
<dbReference type="Proteomes" id="UP000799537">
    <property type="component" value="Unassembled WGS sequence"/>
</dbReference>
<name>A0A6A6CU33_ZASCE</name>
<keyword evidence="1" id="KW-0521">NADP</keyword>
<accession>A0A6A6CU33</accession>
<dbReference type="Gene3D" id="3.40.50.720">
    <property type="entry name" value="NAD(P)-binding Rossmann-like Domain"/>
    <property type="match status" value="1"/>
</dbReference>
<evidence type="ECO:0000256" key="2">
    <source>
        <dbReference type="ARBA" id="ARBA00023002"/>
    </source>
</evidence>
<dbReference type="PANTHER" id="PTHR47706">
    <property type="entry name" value="NMRA-LIKE FAMILY PROTEIN"/>
    <property type="match status" value="1"/>
</dbReference>
<dbReference type="OrthoDB" id="419598at2759"/>
<keyword evidence="5" id="KW-1185">Reference proteome</keyword>
<dbReference type="GeneID" id="54558725"/>